<comment type="cofactor">
    <cofactor evidence="2">
        <name>Mn(2+)</name>
        <dbReference type="ChEBI" id="CHEBI:29035"/>
    </cofactor>
    <text evidence="2">The Mn(2+) ion enhances activity.</text>
</comment>
<evidence type="ECO:0000256" key="1">
    <source>
        <dbReference type="ARBA" id="ARBA00022801"/>
    </source>
</evidence>
<dbReference type="EMBL" id="FOXH01000007">
    <property type="protein sequence ID" value="SFP95049.1"/>
    <property type="molecule type" value="Genomic_DNA"/>
</dbReference>
<dbReference type="FunFam" id="3.30.70.360:FF:000001">
    <property type="entry name" value="N-acetyldiaminopimelate deacetylase"/>
    <property type="match status" value="1"/>
</dbReference>
<dbReference type="STRING" id="1079859.SAMN04515674_107205"/>
<dbReference type="GO" id="GO:0050118">
    <property type="term" value="F:N-acetyldiaminopimelate deacetylase activity"/>
    <property type="evidence" value="ECO:0007669"/>
    <property type="project" value="UniProtKB-ARBA"/>
</dbReference>
<feature type="binding site" evidence="2">
    <location>
        <position position="433"/>
    </location>
    <ligand>
        <name>Mn(2+)</name>
        <dbReference type="ChEBI" id="CHEBI:29035"/>
        <label>2</label>
    </ligand>
</feature>
<dbReference type="SUPFAM" id="SSF53187">
    <property type="entry name" value="Zn-dependent exopeptidases"/>
    <property type="match status" value="1"/>
</dbReference>
<dbReference type="GO" id="GO:0004180">
    <property type="term" value="F:carboxypeptidase activity"/>
    <property type="evidence" value="ECO:0007669"/>
    <property type="project" value="UniProtKB-KW"/>
</dbReference>
<dbReference type="PANTHER" id="PTHR11014:SF63">
    <property type="entry name" value="METALLOPEPTIDASE, PUTATIVE (AFU_ORTHOLOGUE AFUA_6G09600)-RELATED"/>
    <property type="match status" value="1"/>
</dbReference>
<reference evidence="4 5" key="1">
    <citation type="submission" date="2016-10" db="EMBL/GenBank/DDBJ databases">
        <authorList>
            <person name="de Groot N.N."/>
        </authorList>
    </citation>
    <scope>NUCLEOTIDE SEQUENCE [LARGE SCALE GENOMIC DNA]</scope>
    <source>
        <strain evidence="5">E92,LMG 26720,CCM 7988</strain>
    </source>
</reference>
<dbReference type="InterPro" id="IPR011650">
    <property type="entry name" value="Peptidase_M20_dimer"/>
</dbReference>
<keyword evidence="1" id="KW-0378">Hydrolase</keyword>
<evidence type="ECO:0000313" key="4">
    <source>
        <dbReference type="EMBL" id="SFP95049.1"/>
    </source>
</evidence>
<keyword evidence="4" id="KW-0645">Protease</keyword>
<gene>
    <name evidence="4" type="ORF">SAMN04515674_107205</name>
</gene>
<dbReference type="Gene3D" id="3.40.630.10">
    <property type="entry name" value="Zn peptidases"/>
    <property type="match status" value="1"/>
</dbReference>
<keyword evidence="4" id="KW-0121">Carboxypeptidase</keyword>
<protein>
    <submittedName>
        <fullName evidence="4">Carboxypeptidase Ss1. Metallo peptidase. MEROPS family M20D</fullName>
    </submittedName>
</protein>
<dbReference type="AlphaFoldDB" id="A0A1I5UIL6"/>
<dbReference type="PANTHER" id="PTHR11014">
    <property type="entry name" value="PEPTIDASE M20 FAMILY MEMBER"/>
    <property type="match status" value="1"/>
</dbReference>
<evidence type="ECO:0000256" key="2">
    <source>
        <dbReference type="PIRSR" id="PIRSR005962-1"/>
    </source>
</evidence>
<dbReference type="GO" id="GO:0019877">
    <property type="term" value="P:diaminopimelate biosynthetic process"/>
    <property type="evidence" value="ECO:0007669"/>
    <property type="project" value="UniProtKB-ARBA"/>
</dbReference>
<feature type="binding site" evidence="2">
    <location>
        <position position="164"/>
    </location>
    <ligand>
        <name>Mn(2+)</name>
        <dbReference type="ChEBI" id="CHEBI:29035"/>
        <label>2</label>
    </ligand>
</feature>
<dbReference type="InterPro" id="IPR036264">
    <property type="entry name" value="Bact_exopeptidase_dim_dom"/>
</dbReference>
<organism evidence="4 5">
    <name type="scientific">Pseudarcicella hirudinis</name>
    <dbReference type="NCBI Taxonomy" id="1079859"/>
    <lineage>
        <taxon>Bacteria</taxon>
        <taxon>Pseudomonadati</taxon>
        <taxon>Bacteroidota</taxon>
        <taxon>Cytophagia</taxon>
        <taxon>Cytophagales</taxon>
        <taxon>Flectobacillaceae</taxon>
        <taxon>Pseudarcicella</taxon>
    </lineage>
</organism>
<accession>A0A1I5UIL6</accession>
<sequence length="470" mass="50708">MFKNTANFTPTSSAKDTFHLQTIKPQNYQMRKIILSSAFLLFFSALRAQNPAPLKVKVAQKAESLEQKVIAWRRDFHQNPELGNREFKTGEKIAAHLRSLGIEVKTGVAKTGVVGILKGGKPGPVIALRADMDGLPVKERVDVPFASKATGEYNGQAVSIMHACGHDSHVAILMGTAEILASMKKDLKGTVKFIFQPAEEGAPEGEEGGAALMVKEGVLENPKVDVIFGLHINAQTEVGKIRYKPGGTMASSDWFKIKIKGKQAHGATPWQGTDPIVTASQIIMGLQTVVSRNAPLTETPVVVTVGQINGGVRSNIIPEEVNMNGTIRTLDPNVQDFVHERIKSVTTNIAESAGATADVSITRMCPVTYNDIPLTEMMVPTLEATAGKDNVSITPAATGAEDFSFYQQKVPGLFFFLGGAPKGKPASETASHHTPDFYIDESGFVLGMKAMTNLVIDYMEMKKEVNTSGK</sequence>
<keyword evidence="2" id="KW-0464">Manganese</keyword>
<dbReference type="Pfam" id="PF01546">
    <property type="entry name" value="Peptidase_M20"/>
    <property type="match status" value="1"/>
</dbReference>
<dbReference type="GO" id="GO:0046872">
    <property type="term" value="F:metal ion binding"/>
    <property type="evidence" value="ECO:0007669"/>
    <property type="project" value="UniProtKB-KW"/>
</dbReference>
<dbReference type="Pfam" id="PF07687">
    <property type="entry name" value="M20_dimer"/>
    <property type="match status" value="1"/>
</dbReference>
<dbReference type="NCBIfam" id="TIGR01891">
    <property type="entry name" value="amidohydrolases"/>
    <property type="match status" value="1"/>
</dbReference>
<evidence type="ECO:0000259" key="3">
    <source>
        <dbReference type="Pfam" id="PF07687"/>
    </source>
</evidence>
<feature type="binding site" evidence="2">
    <location>
        <position position="231"/>
    </location>
    <ligand>
        <name>Mn(2+)</name>
        <dbReference type="ChEBI" id="CHEBI:29035"/>
        <label>2</label>
    </ligand>
</feature>
<name>A0A1I5UIL6_9BACT</name>
<dbReference type="InterPro" id="IPR002933">
    <property type="entry name" value="Peptidase_M20"/>
</dbReference>
<evidence type="ECO:0000313" key="5">
    <source>
        <dbReference type="Proteomes" id="UP000199306"/>
    </source>
</evidence>
<dbReference type="Proteomes" id="UP000199306">
    <property type="component" value="Unassembled WGS sequence"/>
</dbReference>
<dbReference type="InterPro" id="IPR017439">
    <property type="entry name" value="Amidohydrolase"/>
</dbReference>
<dbReference type="Gene3D" id="3.30.70.360">
    <property type="match status" value="1"/>
</dbReference>
<feature type="domain" description="Peptidase M20 dimerisation" evidence="3">
    <location>
        <begin position="253"/>
        <end position="348"/>
    </location>
</feature>
<dbReference type="PIRSF" id="PIRSF005962">
    <property type="entry name" value="Pept_M20D_amidohydro"/>
    <property type="match status" value="1"/>
</dbReference>
<feature type="binding site" evidence="2">
    <location>
        <position position="166"/>
    </location>
    <ligand>
        <name>Mn(2+)</name>
        <dbReference type="ChEBI" id="CHEBI:29035"/>
        <label>2</label>
    </ligand>
</feature>
<keyword evidence="5" id="KW-1185">Reference proteome</keyword>
<keyword evidence="2" id="KW-0479">Metal-binding</keyword>
<proteinExistence type="predicted"/>
<dbReference type="SUPFAM" id="SSF55031">
    <property type="entry name" value="Bacterial exopeptidase dimerisation domain"/>
    <property type="match status" value="1"/>
</dbReference>
<feature type="binding site" evidence="2">
    <location>
        <position position="200"/>
    </location>
    <ligand>
        <name>Mn(2+)</name>
        <dbReference type="ChEBI" id="CHEBI:29035"/>
        <label>2</label>
    </ligand>
</feature>